<dbReference type="Proteomes" id="UP000249799">
    <property type="component" value="Chromosome"/>
</dbReference>
<organism evidence="2 3">
    <name type="scientific">Bradymonas sediminis</name>
    <dbReference type="NCBI Taxonomy" id="1548548"/>
    <lineage>
        <taxon>Bacteria</taxon>
        <taxon>Deltaproteobacteria</taxon>
        <taxon>Bradymonadales</taxon>
        <taxon>Bradymonadaceae</taxon>
        <taxon>Bradymonas</taxon>
    </lineage>
</organism>
<dbReference type="OrthoDB" id="495088at2"/>
<accession>A0A2Z4FPX8</accession>
<protein>
    <submittedName>
        <fullName evidence="2">Uncharacterized protein</fullName>
    </submittedName>
</protein>
<proteinExistence type="predicted"/>
<sequence>MLIGLAASIYGTREPDKSKTQSFAEEPEKIREEKPYDTPSNAKLAAPTPPEAQDEPNERDEALPDAKLPQNTVVEVPRRTNAYGEPILDDALQKPPVGLAKRLLEGICDAPPEVSPPTIVEPGEVVTCRRCPAFTADAGARANEFRIAKYIRGYFGDHKAERIVAFYRGCEPHSSNFGGRIIYEARATGWQPRQIDEGSGVADACLKVPVSTHRDDLVCTSSYMGFGEYSSSINYYSFAGHKPRRSELIATRFSANSEAEGGSQFYGWRLQSERAGEARLYVGVEEVGERGASRVESFELPVR</sequence>
<feature type="compositionally biased region" description="Basic and acidic residues" evidence="1">
    <location>
        <begin position="26"/>
        <end position="36"/>
    </location>
</feature>
<dbReference type="EMBL" id="CP030032">
    <property type="protein sequence ID" value="AWV91013.1"/>
    <property type="molecule type" value="Genomic_DNA"/>
</dbReference>
<name>A0A2Z4FPX8_9DELT</name>
<evidence type="ECO:0000313" key="2">
    <source>
        <dbReference type="EMBL" id="AWV91013.1"/>
    </source>
</evidence>
<dbReference type="AlphaFoldDB" id="A0A2Z4FPX8"/>
<keyword evidence="3" id="KW-1185">Reference proteome</keyword>
<evidence type="ECO:0000256" key="1">
    <source>
        <dbReference type="SAM" id="MobiDB-lite"/>
    </source>
</evidence>
<reference evidence="2 3" key="1">
    <citation type="submission" date="2018-06" db="EMBL/GenBank/DDBJ databases">
        <title>Lujinxingia sediminis gen. nov. sp. nov., a new facultative anaerobic member of the class Deltaproteobacteria, and proposal of Lujinxingaceae fam. nov.</title>
        <authorList>
            <person name="Guo L.-Y."/>
            <person name="Li C.-M."/>
            <person name="Wang S."/>
            <person name="Du Z.-J."/>
        </authorList>
    </citation>
    <scope>NUCLEOTIDE SEQUENCE [LARGE SCALE GENOMIC DNA]</scope>
    <source>
        <strain evidence="2 3">FA350</strain>
    </source>
</reference>
<feature type="region of interest" description="Disordered" evidence="1">
    <location>
        <begin position="1"/>
        <end position="67"/>
    </location>
</feature>
<dbReference type="KEGG" id="bsed:DN745_17435"/>
<gene>
    <name evidence="2" type="ORF">DN745_17435</name>
</gene>
<evidence type="ECO:0000313" key="3">
    <source>
        <dbReference type="Proteomes" id="UP000249799"/>
    </source>
</evidence>